<dbReference type="Proteomes" id="UP000185395">
    <property type="component" value="Segment"/>
</dbReference>
<evidence type="ECO:0000313" key="11">
    <source>
        <dbReference type="EMBL" id="AIX26558.1"/>
    </source>
</evidence>
<evidence type="ECO:0000313" key="24">
    <source>
        <dbReference type="EMBL" id="AIX46534.1"/>
    </source>
</evidence>
<sequence length="45" mass="5228">MFSDEMFNVQWDSKDKVQIEEDDWVSSVLGTEEDAIYDVLAEIAE</sequence>
<dbReference type="EMBL" id="KJ019067">
    <property type="protein sequence ID" value="AIX23522.1"/>
    <property type="molecule type" value="Genomic_DNA"/>
</dbReference>
<evidence type="ECO:0000313" key="23">
    <source>
        <dbReference type="EMBL" id="AIX45385.1"/>
    </source>
</evidence>
<evidence type="ECO:0000313" key="10">
    <source>
        <dbReference type="EMBL" id="AIX25474.1"/>
    </source>
</evidence>
<dbReference type="EMBL" id="KJ019026">
    <property type="protein sequence ID" value="AIX14227.1"/>
    <property type="molecule type" value="Genomic_DNA"/>
</dbReference>
<dbReference type="EMBL" id="KJ019081">
    <property type="protein sequence ID" value="AIX26558.1"/>
    <property type="molecule type" value="Genomic_DNA"/>
</dbReference>
<dbReference type="EMBL" id="KJ019068">
    <property type="protein sequence ID" value="AIX23728.1"/>
    <property type="molecule type" value="Genomic_DNA"/>
</dbReference>
<dbReference type="EMBL" id="KJ019122">
    <property type="protein sequence ID" value="AIX36679.1"/>
    <property type="molecule type" value="Genomic_DNA"/>
</dbReference>
<evidence type="ECO:0000313" key="1">
    <source>
        <dbReference type="EMBL" id="AIX14227.1"/>
    </source>
</evidence>
<dbReference type="Proteomes" id="UP000185402">
    <property type="component" value="Segment"/>
</dbReference>
<dbReference type="EMBL" id="KJ019033">
    <property type="protein sequence ID" value="AIX15739.1"/>
    <property type="molecule type" value="Genomic_DNA"/>
</dbReference>
<evidence type="ECO:0000313" key="12">
    <source>
        <dbReference type="EMBL" id="AIX27195.1"/>
    </source>
</evidence>
<evidence type="ECO:0000313" key="15">
    <source>
        <dbReference type="EMBL" id="AIX34961.1"/>
    </source>
</evidence>
<dbReference type="Proteomes" id="UP000185390">
    <property type="component" value="Segment"/>
</dbReference>
<dbReference type="Proteomes" id="UP000185406">
    <property type="component" value="Segment"/>
</dbReference>
<gene>
    <name evidence="18" type="ORF">Syn7803C101_44</name>
    <name evidence="19" type="ORF">Syn7803C104_44</name>
    <name evidence="20" type="ORF">Syn7803C107_43</name>
    <name evidence="21" type="ORF">Syn7803C26_43</name>
    <name evidence="22" type="ORF">Syn7803C31_44</name>
    <name evidence="23" type="ORF">Syn7803C33_42</name>
    <name evidence="24" type="ORF">Syn7803C38_42</name>
    <name evidence="1" type="ORF">Syn7803C42_42</name>
    <name evidence="2" type="ORF">Syn7803C47_43</name>
    <name evidence="3" type="ORF">Syn7803C53_42</name>
    <name evidence="4" type="ORF">Syn7803C59_42</name>
    <name evidence="5" type="ORF">Syn7803C60_42</name>
    <name evidence="6" type="ORF">Syn7803C86_43</name>
    <name evidence="7" type="ORF">Syn7803C99_43</name>
    <name evidence="8" type="ORF">Syn7803US101_43</name>
    <name evidence="9" type="ORF">Syn7803US102_43</name>
    <name evidence="10" type="ORF">Syn7803US112_42</name>
    <name evidence="11" type="ORF">Syn7803US117_43</name>
    <name evidence="12" type="ORF">Syn7803US123_44</name>
    <name evidence="13" type="ORF">Syn7803US19_42</name>
    <name evidence="14" type="ORF">Syn7803US1_42</name>
    <name evidence="15" type="ORF">Syn7803US60_43</name>
    <name evidence="16" type="ORF">Syn7803US62_42</name>
    <name evidence="17" type="ORF">Syn7803US79_43</name>
</gene>
<evidence type="ECO:0000313" key="19">
    <source>
        <dbReference type="EMBL" id="AIX39988.1"/>
    </source>
</evidence>
<evidence type="ECO:0000313" key="5">
    <source>
        <dbReference type="EMBL" id="AIX17058.1"/>
    </source>
</evidence>
<reference evidence="25 26" key="1">
    <citation type="submission" date="2013-12" db="EMBL/GenBank/DDBJ databases">
        <title>Ecological redundancy of diverse viral populations within a natural community.</title>
        <authorList>
            <person name="Gregory A.C."/>
            <person name="LaButti K."/>
            <person name="Copeland A."/>
            <person name="Woyke T."/>
            <person name="Sullivan M.B."/>
        </authorList>
    </citation>
    <scope>NUCLEOTIDE SEQUENCE [LARGE SCALE GENOMIC DNA]</scope>
    <source>
        <strain evidence="18">Syn7803C101</strain>
        <strain evidence="19">Syn7803C104</strain>
        <strain evidence="20">Syn7803C107</strain>
        <strain evidence="21">Syn7803C26</strain>
        <strain evidence="22">Syn7803C31</strain>
        <strain evidence="23">Syn7803C33</strain>
        <strain evidence="24">Syn7803C38</strain>
        <strain evidence="1">Syn7803C42</strain>
        <strain evidence="2">Syn7803C47</strain>
        <strain evidence="3">Syn7803C53</strain>
        <strain evidence="4">Syn7803C59</strain>
        <strain evidence="5">Syn7803C60</strain>
        <strain evidence="6">Syn7803C86</strain>
        <strain evidence="7">Syn7803C99</strain>
        <strain evidence="14">Syn7803US1</strain>
        <strain evidence="8">Syn7803US101</strain>
        <strain evidence="9">Syn7803US102</strain>
        <strain evidence="10">Syn7803US112</strain>
        <strain evidence="11">Syn7803US117</strain>
        <strain evidence="12">Syn7803US123</strain>
        <strain evidence="13">Syn7803US19</strain>
        <strain evidence="15">Syn7803US60</strain>
        <strain evidence="16">Syn7803US62</strain>
        <strain evidence="17">Syn7803US79</strain>
    </source>
</reference>
<dbReference type="Proteomes" id="UP000185403">
    <property type="component" value="Segment"/>
</dbReference>
<dbReference type="EMBL" id="KJ019087">
    <property type="protein sequence ID" value="AIX27971.1"/>
    <property type="molecule type" value="Genomic_DNA"/>
</dbReference>
<dbReference type="Proteomes" id="UP000185405">
    <property type="component" value="Segment"/>
</dbReference>
<evidence type="ECO:0000313" key="7">
    <source>
        <dbReference type="EMBL" id="AIX23026.1"/>
    </source>
</evidence>
<evidence type="ECO:0000313" key="13">
    <source>
        <dbReference type="EMBL" id="AIX27971.1"/>
    </source>
</evidence>
<evidence type="ECO:0000313" key="18">
    <source>
        <dbReference type="EMBL" id="AIX39562.1"/>
    </source>
</evidence>
<dbReference type="EMBL" id="KJ019157">
    <property type="protein sequence ID" value="AIX45176.1"/>
    <property type="molecule type" value="Genomic_DNA"/>
</dbReference>
<dbReference type="EMBL" id="KJ019138">
    <property type="protein sequence ID" value="AIX40197.1"/>
    <property type="molecule type" value="Genomic_DNA"/>
</dbReference>
<evidence type="ECO:0000313" key="6">
    <source>
        <dbReference type="EMBL" id="AIX20723.1"/>
    </source>
</evidence>
<dbReference type="Proteomes" id="UP000185400">
    <property type="component" value="Segment"/>
</dbReference>
<name>A0A0E3ELH6_9CAUD</name>
<evidence type="ECO:0000313" key="27">
    <source>
        <dbReference type="Proteomes" id="UP000185396"/>
    </source>
</evidence>
<organism evidence="1 27">
    <name type="scientific">Synechococcus phage ACG-2014a</name>
    <dbReference type="NCBI Taxonomy" id="1493507"/>
    <lineage>
        <taxon>Viruses</taxon>
        <taxon>Duplodnaviria</taxon>
        <taxon>Heunggongvirae</taxon>
        <taxon>Uroviricota</taxon>
        <taxon>Caudoviricetes</taxon>
        <taxon>Pantevenvirales</taxon>
        <taxon>Kyanoviridae</taxon>
        <taxon>Acionnavirus</taxon>
        <taxon>Acionnavirus monteraybay</taxon>
    </lineage>
</organism>
<dbReference type="Proteomes" id="UP000185398">
    <property type="component" value="Segment"/>
</dbReference>
<evidence type="ECO:0000313" key="9">
    <source>
        <dbReference type="EMBL" id="AIX23728.1"/>
    </source>
</evidence>
<evidence type="ECO:0000313" key="26">
    <source>
        <dbReference type="Proteomes" id="UP000185387"/>
    </source>
</evidence>
<protein>
    <submittedName>
        <fullName evidence="1">Uncharacterized protein</fullName>
    </submittedName>
</protein>
<dbReference type="EMBL" id="KJ019065">
    <property type="protein sequence ID" value="AIX23026.1"/>
    <property type="molecule type" value="Genomic_DNA"/>
</dbReference>
<evidence type="ECO:0000313" key="8">
    <source>
        <dbReference type="EMBL" id="AIX23522.1"/>
    </source>
</evidence>
<dbReference type="Proteomes" id="UP000185408">
    <property type="component" value="Segment"/>
</dbReference>
<dbReference type="Proteomes" id="UP000185396">
    <property type="component" value="Segment"/>
</dbReference>
<dbReference type="Proteomes" id="UP000185397">
    <property type="component" value="Segment"/>
</dbReference>
<dbReference type="EMBL" id="KJ019158">
    <property type="protein sequence ID" value="AIX45385.1"/>
    <property type="molecule type" value="Genomic_DNA"/>
</dbReference>
<dbReference type="Proteomes" id="UP000185389">
    <property type="component" value="Segment"/>
</dbReference>
<dbReference type="Proteomes" id="UP000185392">
    <property type="component" value="Segment"/>
</dbReference>
<dbReference type="Proteomes" id="UP000185399">
    <property type="component" value="Segment"/>
</dbReference>
<dbReference type="EMBL" id="KJ019039">
    <property type="protein sequence ID" value="AIX17058.1"/>
    <property type="molecule type" value="Genomic_DNA"/>
</dbReference>
<dbReference type="EMBL" id="KJ019055">
    <property type="protein sequence ID" value="AIX20723.1"/>
    <property type="molecule type" value="Genomic_DNA"/>
</dbReference>
<evidence type="ECO:0000313" key="3">
    <source>
        <dbReference type="EMBL" id="AIX15739.1"/>
    </source>
</evidence>
<evidence type="ECO:0000313" key="16">
    <source>
        <dbReference type="EMBL" id="AIX35383.1"/>
    </source>
</evidence>
<dbReference type="EMBL" id="KJ019153">
    <property type="protein sequence ID" value="AIX44255.1"/>
    <property type="molecule type" value="Genomic_DNA"/>
</dbReference>
<dbReference type="Proteomes" id="UP000185401">
    <property type="component" value="Segment"/>
</dbReference>
<dbReference type="Proteomes" id="UP000185409">
    <property type="component" value="Segment"/>
</dbReference>
<dbReference type="Proteomes" id="UP000185391">
    <property type="component" value="Segment"/>
</dbReference>
<dbReference type="EMBL" id="KJ019135">
    <property type="protein sequence ID" value="AIX39562.1"/>
    <property type="molecule type" value="Genomic_DNA"/>
</dbReference>
<dbReference type="EMBL" id="KJ019088">
    <property type="protein sequence ID" value="AIX28178.1"/>
    <property type="molecule type" value="Genomic_DNA"/>
</dbReference>
<evidence type="ECO:0000313" key="14">
    <source>
        <dbReference type="EMBL" id="AIX28178.1"/>
    </source>
</evidence>
<dbReference type="EMBL" id="KJ019030">
    <property type="protein sequence ID" value="AIX15092.1"/>
    <property type="molecule type" value="Genomic_DNA"/>
</dbReference>
<evidence type="ECO:0000313" key="4">
    <source>
        <dbReference type="EMBL" id="AIX16849.1"/>
    </source>
</evidence>
<evidence type="ECO:0000313" key="25">
    <source>
        <dbReference type="Proteomes" id="UP000033004"/>
    </source>
</evidence>
<dbReference type="Proteomes" id="UP000033004">
    <property type="component" value="Segment"/>
</dbReference>
<evidence type="ECO:0000313" key="20">
    <source>
        <dbReference type="EMBL" id="AIX40197.1"/>
    </source>
</evidence>
<dbReference type="Proteomes" id="UP000185404">
    <property type="component" value="Segment"/>
</dbReference>
<evidence type="ECO:0000313" key="21">
    <source>
        <dbReference type="EMBL" id="AIX44255.1"/>
    </source>
</evidence>
<proteinExistence type="predicted"/>
<dbReference type="EMBL" id="KJ019038">
    <property type="protein sequence ID" value="AIX16849.1"/>
    <property type="molecule type" value="Genomic_DNA"/>
</dbReference>
<dbReference type="EMBL" id="KJ019163">
    <property type="protein sequence ID" value="AIX46534.1"/>
    <property type="molecule type" value="Genomic_DNA"/>
</dbReference>
<dbReference type="Proteomes" id="UP000185388">
    <property type="component" value="Segment"/>
</dbReference>
<evidence type="ECO:0000313" key="17">
    <source>
        <dbReference type="EMBL" id="AIX36679.1"/>
    </source>
</evidence>
<dbReference type="Proteomes" id="UP000185407">
    <property type="component" value="Segment"/>
</dbReference>
<dbReference type="EMBL" id="KJ019076">
    <property type="protein sequence ID" value="AIX25474.1"/>
    <property type="molecule type" value="Genomic_DNA"/>
</dbReference>
<dbReference type="Proteomes" id="UP000185394">
    <property type="component" value="Segment"/>
</dbReference>
<dbReference type="EMBL" id="KJ019116">
    <property type="protein sequence ID" value="AIX35383.1"/>
    <property type="molecule type" value="Genomic_DNA"/>
</dbReference>
<dbReference type="EMBL" id="KJ019114">
    <property type="protein sequence ID" value="AIX34961.1"/>
    <property type="molecule type" value="Genomic_DNA"/>
</dbReference>
<evidence type="ECO:0000313" key="22">
    <source>
        <dbReference type="EMBL" id="AIX45176.1"/>
    </source>
</evidence>
<dbReference type="EMBL" id="KJ019084">
    <property type="protein sequence ID" value="AIX27195.1"/>
    <property type="molecule type" value="Genomic_DNA"/>
</dbReference>
<evidence type="ECO:0000313" key="2">
    <source>
        <dbReference type="EMBL" id="AIX15092.1"/>
    </source>
</evidence>
<accession>A0A0E3ELH6</accession>
<dbReference type="Proteomes" id="UP000185393">
    <property type="component" value="Segment"/>
</dbReference>
<dbReference type="Proteomes" id="UP000185387">
    <property type="component" value="Segment"/>
</dbReference>
<dbReference type="EMBL" id="KJ019137">
    <property type="protein sequence ID" value="AIX39988.1"/>
    <property type="molecule type" value="Genomic_DNA"/>
</dbReference>